<dbReference type="Gene3D" id="3.30.70.1440">
    <property type="entry name" value="Multidrug efflux transporter AcrB pore domain"/>
    <property type="match status" value="1"/>
</dbReference>
<dbReference type="EMBL" id="CP032325">
    <property type="protein sequence ID" value="QCO00022.1"/>
    <property type="molecule type" value="Genomic_DNA"/>
</dbReference>
<protein>
    <submittedName>
        <fullName evidence="2">Efflux RND transporter permease subunit</fullName>
    </submittedName>
</protein>
<feature type="transmembrane region" description="Helical" evidence="1">
    <location>
        <begin position="981"/>
        <end position="1007"/>
    </location>
</feature>
<feature type="transmembrane region" description="Helical" evidence="1">
    <location>
        <begin position="408"/>
        <end position="433"/>
    </location>
</feature>
<dbReference type="InterPro" id="IPR001036">
    <property type="entry name" value="Acrflvin-R"/>
</dbReference>
<feature type="transmembrane region" description="Helical" evidence="1">
    <location>
        <begin position="958"/>
        <end position="975"/>
    </location>
</feature>
<dbReference type="SUPFAM" id="SSF82866">
    <property type="entry name" value="Multidrug efflux transporter AcrB transmembrane domain"/>
    <property type="match status" value="2"/>
</dbReference>
<dbReference type="Gene3D" id="3.30.2090.10">
    <property type="entry name" value="Multidrug efflux transporter AcrB TolC docking domain, DN and DC subdomains"/>
    <property type="match status" value="2"/>
</dbReference>
<evidence type="ECO:0000313" key="2">
    <source>
        <dbReference type="EMBL" id="QCO00022.1"/>
    </source>
</evidence>
<feature type="transmembrane region" description="Helical" evidence="1">
    <location>
        <begin position="445"/>
        <end position="472"/>
    </location>
</feature>
<dbReference type="Proteomes" id="UP000298595">
    <property type="component" value="Plasmid p4"/>
</dbReference>
<feature type="transmembrane region" description="Helical" evidence="1">
    <location>
        <begin position="881"/>
        <end position="903"/>
    </location>
</feature>
<dbReference type="PANTHER" id="PTHR32063:SF18">
    <property type="entry name" value="CATION EFFLUX SYSTEM PROTEIN"/>
    <property type="match status" value="1"/>
</dbReference>
<feature type="transmembrane region" description="Helical" evidence="1">
    <location>
        <begin position="855"/>
        <end position="874"/>
    </location>
</feature>
<dbReference type="GO" id="GO:0005886">
    <property type="term" value="C:plasma membrane"/>
    <property type="evidence" value="ECO:0007669"/>
    <property type="project" value="TreeGrafter"/>
</dbReference>
<feature type="transmembrane region" description="Helical" evidence="1">
    <location>
        <begin position="909"/>
        <end position="930"/>
    </location>
</feature>
<dbReference type="Gene3D" id="3.30.70.1320">
    <property type="entry name" value="Multidrug efflux transporter AcrB pore domain like"/>
    <property type="match status" value="1"/>
</dbReference>
<dbReference type="SUPFAM" id="SSF82693">
    <property type="entry name" value="Multidrug efflux transporter AcrB pore domain, PN1, PN2, PC1 and PC2 subdomains"/>
    <property type="match status" value="2"/>
</dbReference>
<dbReference type="SUPFAM" id="SSF82714">
    <property type="entry name" value="Multidrug efflux transporter AcrB TolC docking domain, DN and DC subdomains"/>
    <property type="match status" value="2"/>
</dbReference>
<sequence>MLATIAAGLFAYGQLGRSEDPPFTFKVMLIQTLWPGATTQETRELVTDRLMRTLQQVPQVDFVHGYSRPGESTIFFTARDKVRGTALQETLYQVRKRVGDARPLLPDGVQGPFFNDEFGDVYVEIYALKGDGFSPHDLHDYANRIRSELLRVEDVAKVDYFGDRPERIYVEPSKHRLAALGIGLPQLAALLEQQNQVSSAGVVDAGVERIALRTDTSFTSVKTIENLVLRIDGRSLRLGDIAQVVRGYQDPPPDSMRFGGVPVLGIGVTMQADGDVVKLGHALAGTIARIQASLPVGLEIVPVVSMPEAVSRSVNEFLRAVAEAVAIVLLVSFLSLGLRAGAVVAINIVLVLAATALAMWQLGIGLHKVSLGSLILALGLLVDDAIIAVEMMAVKLEQGLDRVSAASFAYTSTAFPMLTGTLVTVAGFLPLAIAESSTGEYTRSIFEVSALSLCLSWLAAILAVPFLGYYLLPDKGTETAIGRGLRTMLPARLRPTTPSGHGDYRTPFYDRFRRLVDWCVIRRKRVVALTLAGFLMALAGMTIVPRQFFPQSARPELLVDMRLPEGSSYSATLAEVEKMEAHLARWPQTANYVAFVGSGAPRFFLSLDQQLAEPSFAQFIVTTTGSAAREELISSINTTLDAEFPMVRKRVSRLENGPPVGFPVQFRISGEDIAEIRRIAGRVAEILRADPRTRDTHYDWDEPSKVVRLKIDDEKVRQLGLTSADIAGLLHMSLSGYAPTAYREGDRLIPVELRAPADERVDIAHVGDLTIFTPTGRNVPLSQLVHFSYEIEDGIVRTRDRLPTITVRADVAAGVQPIAVTEDIEGRLATLISALPFGYRIETGGAAESNRMAQASINAGMPLMILVVVTLLMLQLKRPQHVLMVVATAPLGIIGVTAGLLLFDKAFGFVAMLGTIAMFGIVMRNSVILVDQIEQDIHGGASPREAVVEAAVRRLRPIMLTAAAAVLSLIPLIRSDFFGPMAVALMGGITAATLLTMLFVPALYAWWMRVPATPRE</sequence>
<dbReference type="RefSeq" id="WP_137118740.1">
    <property type="nucleotide sequence ID" value="NZ_CP032325.1"/>
</dbReference>
<feature type="transmembrane region" description="Helical" evidence="1">
    <location>
        <begin position="374"/>
        <end position="396"/>
    </location>
</feature>
<organism evidence="2 3">
    <name type="scientific">Azospirillum argentinense</name>
    <dbReference type="NCBI Taxonomy" id="2970906"/>
    <lineage>
        <taxon>Bacteria</taxon>
        <taxon>Pseudomonadati</taxon>
        <taxon>Pseudomonadota</taxon>
        <taxon>Alphaproteobacteria</taxon>
        <taxon>Rhodospirillales</taxon>
        <taxon>Azospirillaceae</taxon>
        <taxon>Azospirillum</taxon>
    </lineage>
</organism>
<feature type="transmembrane region" description="Helical" evidence="1">
    <location>
        <begin position="343"/>
        <end position="362"/>
    </location>
</feature>
<dbReference type="GO" id="GO:0042910">
    <property type="term" value="F:xenobiotic transmembrane transporter activity"/>
    <property type="evidence" value="ECO:0007669"/>
    <property type="project" value="TreeGrafter"/>
</dbReference>
<dbReference type="KEGG" id="aare:D3093_32360"/>
<dbReference type="InterPro" id="IPR027463">
    <property type="entry name" value="AcrB_DN_DC_subdom"/>
</dbReference>
<keyword evidence="1" id="KW-1133">Transmembrane helix</keyword>
<dbReference type="PANTHER" id="PTHR32063">
    <property type="match status" value="1"/>
</dbReference>
<keyword evidence="1" id="KW-0812">Transmembrane</keyword>
<geneLocation type="plasmid" evidence="2 3">
    <name>p4</name>
</geneLocation>
<dbReference type="Pfam" id="PF00873">
    <property type="entry name" value="ACR_tran"/>
    <property type="match status" value="1"/>
</dbReference>
<dbReference type="AlphaFoldDB" id="A0A4D8Q0Q0"/>
<feature type="transmembrane region" description="Helical" evidence="1">
    <location>
        <begin position="526"/>
        <end position="544"/>
    </location>
</feature>
<name>A0A4D8Q0Q0_9PROT</name>
<feature type="transmembrane region" description="Helical" evidence="1">
    <location>
        <begin position="317"/>
        <end position="336"/>
    </location>
</feature>
<reference evidence="2 3" key="1">
    <citation type="submission" date="2018-09" db="EMBL/GenBank/DDBJ databases">
        <title>Whole genome based analysis of evolution and adaptive divergence in Indian and Brazilian strains of Azospirillum brasilense.</title>
        <authorList>
            <person name="Singh C."/>
            <person name="Tripathi A.K."/>
        </authorList>
    </citation>
    <scope>NUCLEOTIDE SEQUENCE [LARGE SCALE GENOMIC DNA]</scope>
    <source>
        <strain evidence="2 3">MTCC4035</strain>
        <plasmid evidence="2 3">p4</plasmid>
    </source>
</reference>
<proteinExistence type="predicted"/>
<keyword evidence="2" id="KW-0614">Plasmid</keyword>
<keyword evidence="1" id="KW-0472">Membrane</keyword>
<dbReference type="Gene3D" id="3.30.70.1430">
    <property type="entry name" value="Multidrug efflux transporter AcrB pore domain"/>
    <property type="match status" value="2"/>
</dbReference>
<dbReference type="PRINTS" id="PR00702">
    <property type="entry name" value="ACRIFLAVINRP"/>
</dbReference>
<evidence type="ECO:0000313" key="3">
    <source>
        <dbReference type="Proteomes" id="UP000298595"/>
    </source>
</evidence>
<accession>A0A4D8Q0Q0</accession>
<dbReference type="Gene3D" id="1.20.1640.10">
    <property type="entry name" value="Multidrug efflux transporter AcrB transmembrane domain"/>
    <property type="match status" value="2"/>
</dbReference>
<evidence type="ECO:0000256" key="1">
    <source>
        <dbReference type="SAM" id="Phobius"/>
    </source>
</evidence>
<gene>
    <name evidence="2" type="ORF">D3093_32360</name>
</gene>